<evidence type="ECO:0000256" key="11">
    <source>
        <dbReference type="SAM" id="MobiDB-lite"/>
    </source>
</evidence>
<dbReference type="PIRSF" id="PIRSF004793">
    <property type="entry name" value="UCP004793"/>
    <property type="match status" value="1"/>
</dbReference>
<evidence type="ECO:0000256" key="4">
    <source>
        <dbReference type="ARBA" id="ARBA00022692"/>
    </source>
</evidence>
<comment type="catalytic activity">
    <reaction evidence="1 10">
        <text>2 ATP = 3',3'-c-di-AMP + 2 diphosphate</text>
        <dbReference type="Rhea" id="RHEA:35655"/>
        <dbReference type="ChEBI" id="CHEBI:30616"/>
        <dbReference type="ChEBI" id="CHEBI:33019"/>
        <dbReference type="ChEBI" id="CHEBI:71500"/>
        <dbReference type="EC" id="2.7.7.85"/>
    </reaction>
</comment>
<dbReference type="InterPro" id="IPR034701">
    <property type="entry name" value="CdaA"/>
</dbReference>
<dbReference type="NCBIfam" id="TIGR00159">
    <property type="entry name" value="diadenylate cyclase CdaA"/>
    <property type="match status" value="1"/>
</dbReference>
<evidence type="ECO:0000256" key="10">
    <source>
        <dbReference type="HAMAP-Rule" id="MF_01499"/>
    </source>
</evidence>
<dbReference type="RefSeq" id="WP_091548546.1">
    <property type="nucleotide sequence ID" value="NZ_FONY01000032.1"/>
</dbReference>
<evidence type="ECO:0000256" key="6">
    <source>
        <dbReference type="ARBA" id="ARBA00022741"/>
    </source>
</evidence>
<keyword evidence="5 10" id="KW-0548">Nucleotidyltransferase</keyword>
<gene>
    <name evidence="10" type="primary">dacA</name>
    <name evidence="13" type="ORF">SAMN04488541_103229</name>
</gene>
<dbReference type="EC" id="2.7.7.85" evidence="10"/>
<dbReference type="STRING" id="1003.SAMN04488541_103229"/>
<dbReference type="GO" id="GO:0006171">
    <property type="term" value="P:cAMP biosynthetic process"/>
    <property type="evidence" value="ECO:0007669"/>
    <property type="project" value="InterPro"/>
</dbReference>
<dbReference type="Pfam" id="PF02457">
    <property type="entry name" value="DAC"/>
    <property type="match status" value="1"/>
</dbReference>
<feature type="region of interest" description="Disordered" evidence="11">
    <location>
        <begin position="266"/>
        <end position="286"/>
    </location>
</feature>
<feature type="domain" description="DAC" evidence="12">
    <location>
        <begin position="84"/>
        <end position="250"/>
    </location>
</feature>
<feature type="compositionally biased region" description="Basic and acidic residues" evidence="11">
    <location>
        <begin position="266"/>
        <end position="275"/>
    </location>
</feature>
<evidence type="ECO:0000256" key="3">
    <source>
        <dbReference type="ARBA" id="ARBA00022679"/>
    </source>
</evidence>
<dbReference type="SUPFAM" id="SSF143597">
    <property type="entry name" value="YojJ-like"/>
    <property type="match status" value="1"/>
</dbReference>
<keyword evidence="9 10" id="KW-0472">Membrane</keyword>
<keyword evidence="7 10" id="KW-0067">ATP-binding</keyword>
<feature type="transmembrane region" description="Helical" evidence="10">
    <location>
        <begin position="63"/>
        <end position="83"/>
    </location>
</feature>
<dbReference type="PROSITE" id="PS51794">
    <property type="entry name" value="DAC"/>
    <property type="match status" value="1"/>
</dbReference>
<evidence type="ECO:0000256" key="9">
    <source>
        <dbReference type="ARBA" id="ARBA00023136"/>
    </source>
</evidence>
<comment type="similarity">
    <text evidence="10">Belongs to the adenylate cyclase family. DacA/CdaA subfamily.</text>
</comment>
<dbReference type="InterPro" id="IPR014046">
    <property type="entry name" value="C-di-AMP_synthase"/>
</dbReference>
<dbReference type="GO" id="GO:0005524">
    <property type="term" value="F:ATP binding"/>
    <property type="evidence" value="ECO:0007669"/>
    <property type="project" value="UniProtKB-UniRule"/>
</dbReference>
<dbReference type="PANTHER" id="PTHR34185:SF1">
    <property type="entry name" value="DIADENYLATE CYCLASE"/>
    <property type="match status" value="1"/>
</dbReference>
<dbReference type="Proteomes" id="UP000199513">
    <property type="component" value="Unassembled WGS sequence"/>
</dbReference>
<evidence type="ECO:0000256" key="1">
    <source>
        <dbReference type="ARBA" id="ARBA00000877"/>
    </source>
</evidence>
<dbReference type="Gene3D" id="3.40.1700.10">
    <property type="entry name" value="DNA integrity scanning protein, DisA, N-terminal domain"/>
    <property type="match status" value="1"/>
</dbReference>
<dbReference type="OrthoDB" id="9807385at2"/>
<dbReference type="EMBL" id="FONY01000032">
    <property type="protein sequence ID" value="SFF41469.1"/>
    <property type="molecule type" value="Genomic_DNA"/>
</dbReference>
<keyword evidence="6 10" id="KW-0547">Nucleotide-binding</keyword>
<evidence type="ECO:0000259" key="12">
    <source>
        <dbReference type="PROSITE" id="PS51794"/>
    </source>
</evidence>
<dbReference type="InterPro" id="IPR036888">
    <property type="entry name" value="DNA_integrity_DisA_N_sf"/>
</dbReference>
<keyword evidence="4 10" id="KW-0812">Transmembrane</keyword>
<comment type="caution">
    <text evidence="10">Lacks conserved residue(s) required for the propagation of feature annotation.</text>
</comment>
<feature type="transmembrane region" description="Helical" evidence="10">
    <location>
        <begin position="12"/>
        <end position="31"/>
    </location>
</feature>
<dbReference type="InterPro" id="IPR045585">
    <property type="entry name" value="CdaA_N"/>
</dbReference>
<evidence type="ECO:0000256" key="7">
    <source>
        <dbReference type="ARBA" id="ARBA00022840"/>
    </source>
</evidence>
<evidence type="ECO:0000256" key="5">
    <source>
        <dbReference type="ARBA" id="ARBA00022695"/>
    </source>
</evidence>
<keyword evidence="8 10" id="KW-1133">Transmembrane helix</keyword>
<name>A0A1I2IGK6_9BACT</name>
<dbReference type="InterPro" id="IPR050338">
    <property type="entry name" value="DisA"/>
</dbReference>
<organism evidence="13 14">
    <name type="scientific">Thermoflexibacter ruber</name>
    <dbReference type="NCBI Taxonomy" id="1003"/>
    <lineage>
        <taxon>Bacteria</taxon>
        <taxon>Pseudomonadati</taxon>
        <taxon>Bacteroidota</taxon>
        <taxon>Cytophagia</taxon>
        <taxon>Cytophagales</taxon>
        <taxon>Thermoflexibacteraceae</taxon>
        <taxon>Thermoflexibacter</taxon>
    </lineage>
</organism>
<dbReference type="PANTHER" id="PTHR34185">
    <property type="entry name" value="DIADENYLATE CYCLASE"/>
    <property type="match status" value="1"/>
</dbReference>
<dbReference type="InterPro" id="IPR003390">
    <property type="entry name" value="DNA_integrity_scan_DisA_N"/>
</dbReference>
<protein>
    <recommendedName>
        <fullName evidence="10">Diadenylate cyclase</fullName>
        <shortName evidence="10">DAC</shortName>
        <ecNumber evidence="10">2.7.7.85</ecNumber>
    </recommendedName>
    <alternativeName>
        <fullName evidence="10">Cyclic-di-AMP synthase</fullName>
        <shortName evidence="10">c-di-AMP synthase</shortName>
    </alternativeName>
</protein>
<sequence>MPLLFHIGFLEIAWVDIIDIALVSVLLFQLYKLVKGTVALKIFIGFLVLYLIFLIVQATQMKLLSVILDQFMGVGVLAALILFQQEIRSFLLLLGKSAEFQGFDFFKWSKNNKEYDLKITPIIDALKVLSDEYTGGLIVISKTSDLNNYAETGDLLDAELSKRLLLAIFNKESPLHDGAVLIVEGRIKAARCILPVSQNPNLPANMGLRHRAALGISEVTDVLVLVVSEQTGHISVIQNGKISTNLMLSEVRQRINLYISAEIETQEEKDKKPLSEEIPPPQAIKH</sequence>
<reference evidence="13 14" key="1">
    <citation type="submission" date="2016-10" db="EMBL/GenBank/DDBJ databases">
        <authorList>
            <person name="de Groot N.N."/>
        </authorList>
    </citation>
    <scope>NUCLEOTIDE SEQUENCE [LARGE SCALE GENOMIC DNA]</scope>
    <source>
        <strain>GEY</strain>
        <strain evidence="14">DSM 9560</strain>
    </source>
</reference>
<feature type="transmembrane region" description="Helical" evidence="10">
    <location>
        <begin position="38"/>
        <end position="57"/>
    </location>
</feature>
<dbReference type="HAMAP" id="MF_01499">
    <property type="entry name" value="DacA"/>
    <property type="match status" value="1"/>
</dbReference>
<proteinExistence type="inferred from homology"/>
<evidence type="ECO:0000313" key="13">
    <source>
        <dbReference type="EMBL" id="SFF41469.1"/>
    </source>
</evidence>
<comment type="function">
    <text evidence="10">Catalyzes the condensation of 2 ATP molecules into cyclic di-AMP (c-di-AMP), a second messenger used to regulate differing processes in different bacteria.</text>
</comment>
<evidence type="ECO:0000256" key="8">
    <source>
        <dbReference type="ARBA" id="ARBA00022989"/>
    </source>
</evidence>
<evidence type="ECO:0000313" key="14">
    <source>
        <dbReference type="Proteomes" id="UP000199513"/>
    </source>
</evidence>
<dbReference type="GO" id="GO:0106408">
    <property type="term" value="F:diadenylate cyclase activity"/>
    <property type="evidence" value="ECO:0007669"/>
    <property type="project" value="UniProtKB-EC"/>
</dbReference>
<dbReference type="GO" id="GO:0004016">
    <property type="term" value="F:adenylate cyclase activity"/>
    <property type="evidence" value="ECO:0007669"/>
    <property type="project" value="UniProtKB-UniRule"/>
</dbReference>
<dbReference type="AlphaFoldDB" id="A0A1I2IGK6"/>
<evidence type="ECO:0000256" key="2">
    <source>
        <dbReference type="ARBA" id="ARBA00022475"/>
    </source>
</evidence>
<keyword evidence="14" id="KW-1185">Reference proteome</keyword>
<dbReference type="Pfam" id="PF19293">
    <property type="entry name" value="CdaA_N"/>
    <property type="match status" value="1"/>
</dbReference>
<comment type="subunit">
    <text evidence="10">Probably a homodimer.</text>
</comment>
<accession>A0A1I2IGK6</accession>
<keyword evidence="3 10" id="KW-0808">Transferase</keyword>
<keyword evidence="2 10" id="KW-1003">Cell membrane</keyword>